<feature type="domain" description="Protein kinase" evidence="5">
    <location>
        <begin position="230"/>
        <end position="382"/>
    </location>
</feature>
<keyword evidence="4" id="KW-0067">ATP-binding</keyword>
<dbReference type="Pfam" id="PF22215">
    <property type="entry name" value="MLKL_N"/>
    <property type="match status" value="1"/>
</dbReference>
<dbReference type="Pfam" id="PF07714">
    <property type="entry name" value="PK_Tyr_Ser-Thr"/>
    <property type="match status" value="1"/>
</dbReference>
<dbReference type="GO" id="GO:0005524">
    <property type="term" value="F:ATP binding"/>
    <property type="evidence" value="ECO:0007669"/>
    <property type="project" value="UniProtKB-KW"/>
</dbReference>
<dbReference type="Gene3D" id="1.10.510.10">
    <property type="entry name" value="Transferase(Phosphotransferase) domain 1"/>
    <property type="match status" value="1"/>
</dbReference>
<dbReference type="Gene3D" id="1.20.930.20">
    <property type="entry name" value="Adaptor protein Cbl, N-terminal domain"/>
    <property type="match status" value="1"/>
</dbReference>
<evidence type="ECO:0000313" key="7">
    <source>
        <dbReference type="Proteomes" id="UP001177744"/>
    </source>
</evidence>
<dbReference type="FunFam" id="3.30.200.20:FF:000437">
    <property type="entry name" value="Mixed lineage kinase domain-like pseudokinase"/>
    <property type="match status" value="1"/>
</dbReference>
<dbReference type="InterPro" id="IPR001245">
    <property type="entry name" value="Ser-Thr/Tyr_kinase_cat_dom"/>
</dbReference>
<keyword evidence="7" id="KW-1185">Reference proteome</keyword>
<dbReference type="GO" id="GO:0097527">
    <property type="term" value="P:necroptotic signaling pathway"/>
    <property type="evidence" value="ECO:0007669"/>
    <property type="project" value="TreeGrafter"/>
</dbReference>
<reference evidence="6" key="1">
    <citation type="submission" date="2023-06" db="EMBL/GenBank/DDBJ databases">
        <title>Reference genome for the Northern bat (Eptesicus nilssonii), a most northern bat species.</title>
        <authorList>
            <person name="Laine V.N."/>
            <person name="Pulliainen A.T."/>
            <person name="Lilley T.M."/>
        </authorList>
    </citation>
    <scope>NUCLEOTIDE SEQUENCE</scope>
    <source>
        <strain evidence="6">BLF_Eptnil</strain>
        <tissue evidence="6">Kidney</tissue>
    </source>
</reference>
<name>A0AA40HFS9_CNENI</name>
<dbReference type="InterPro" id="IPR036537">
    <property type="entry name" value="Adaptor_Cbl_N_dom_sf"/>
</dbReference>
<keyword evidence="2" id="KW-0547">Nucleotide-binding</keyword>
<dbReference type="GO" id="GO:0007166">
    <property type="term" value="P:cell surface receptor signaling pathway"/>
    <property type="evidence" value="ECO:0007669"/>
    <property type="project" value="InterPro"/>
</dbReference>
<dbReference type="InterPro" id="IPR020635">
    <property type="entry name" value="Tyr_kinase_cat_dom"/>
</dbReference>
<dbReference type="CDD" id="cd21037">
    <property type="entry name" value="MLKL_NTD"/>
    <property type="match status" value="1"/>
</dbReference>
<keyword evidence="3" id="KW-0418">Kinase</keyword>
<dbReference type="EMBL" id="JAULJE010000021">
    <property type="protein sequence ID" value="KAK1330444.1"/>
    <property type="molecule type" value="Genomic_DNA"/>
</dbReference>
<protein>
    <recommendedName>
        <fullName evidence="5">Protein kinase domain-containing protein</fullName>
    </recommendedName>
</protein>
<dbReference type="InterPro" id="IPR054000">
    <property type="entry name" value="MLKL_N"/>
</dbReference>
<evidence type="ECO:0000256" key="1">
    <source>
        <dbReference type="ARBA" id="ARBA00022679"/>
    </source>
</evidence>
<dbReference type="InterPro" id="IPR000719">
    <property type="entry name" value="Prot_kinase_dom"/>
</dbReference>
<comment type="caution">
    <text evidence="6">The sequence shown here is derived from an EMBL/GenBank/DDBJ whole genome shotgun (WGS) entry which is preliminary data.</text>
</comment>
<dbReference type="SUPFAM" id="SSF56112">
    <property type="entry name" value="Protein kinase-like (PK-like)"/>
    <property type="match status" value="1"/>
</dbReference>
<dbReference type="PANTHER" id="PTHR44329:SF298">
    <property type="entry name" value="MIXED LINEAGE KINASE DOMAIN-LIKE PROTEIN"/>
    <property type="match status" value="1"/>
</dbReference>
<dbReference type="InterPro" id="IPR059179">
    <property type="entry name" value="MLKL-like_MCAfunc"/>
</dbReference>
<proteinExistence type="predicted"/>
<dbReference type="GO" id="GO:0004713">
    <property type="term" value="F:protein tyrosine kinase activity"/>
    <property type="evidence" value="ECO:0007669"/>
    <property type="project" value="InterPro"/>
</dbReference>
<dbReference type="InterPro" id="IPR051681">
    <property type="entry name" value="Ser/Thr_Kinases-Pseudokinases"/>
</dbReference>
<sequence>MDKLGTVISLGLWVYEQCEMMQHCEGQCKRLRSRIHGLLQPLKELQAQREGNLPPGIVTALDNFQAALEEAKKKIDKFSDKSSLRKFLTSGKNKELFKDVNSRLNDVYQELSLTLQVYQRVSISTISKEAWEQEDQQDAEEDWRAFQTGKAYFVMGSKWGHFTLVLIYQRSRKAEEYLLLFFPAESEIIEASVEQVKNEVEKIMRHHFERSKKAVLTYKVKEIKKEELSETDWISIKKNEFSEVFKGKYYQSPVAIKVFNNVQARNPGTVRHVFNNEVKTMKKFDSPNILRIFGICIDETVTPHQFSIVMEYCELGTLRELLDQKKDLTLAERIVLAMGAANGLCRLHHSETPELHRNISSRSFLVTNGYEVKVSVAVQGAL</sequence>
<dbReference type="Gene3D" id="3.30.200.20">
    <property type="entry name" value="Phosphorylase Kinase, domain 1"/>
    <property type="match status" value="1"/>
</dbReference>
<dbReference type="PROSITE" id="PS50011">
    <property type="entry name" value="PROTEIN_KINASE_DOM"/>
    <property type="match status" value="1"/>
</dbReference>
<evidence type="ECO:0000259" key="5">
    <source>
        <dbReference type="PROSITE" id="PS50011"/>
    </source>
</evidence>
<accession>A0AA40HFS9</accession>
<dbReference type="Proteomes" id="UP001177744">
    <property type="component" value="Unassembled WGS sequence"/>
</dbReference>
<evidence type="ECO:0000313" key="6">
    <source>
        <dbReference type="EMBL" id="KAK1330444.1"/>
    </source>
</evidence>
<evidence type="ECO:0000256" key="2">
    <source>
        <dbReference type="ARBA" id="ARBA00022741"/>
    </source>
</evidence>
<dbReference type="InterPro" id="IPR011009">
    <property type="entry name" value="Kinase-like_dom_sf"/>
</dbReference>
<evidence type="ECO:0000256" key="4">
    <source>
        <dbReference type="ARBA" id="ARBA00022840"/>
    </source>
</evidence>
<organism evidence="6 7">
    <name type="scientific">Cnephaeus nilssonii</name>
    <name type="common">Northern bat</name>
    <name type="synonym">Eptesicus nilssonii</name>
    <dbReference type="NCBI Taxonomy" id="3371016"/>
    <lineage>
        <taxon>Eukaryota</taxon>
        <taxon>Metazoa</taxon>
        <taxon>Chordata</taxon>
        <taxon>Craniata</taxon>
        <taxon>Vertebrata</taxon>
        <taxon>Euteleostomi</taxon>
        <taxon>Mammalia</taxon>
        <taxon>Eutheria</taxon>
        <taxon>Laurasiatheria</taxon>
        <taxon>Chiroptera</taxon>
        <taxon>Yangochiroptera</taxon>
        <taxon>Vespertilionidae</taxon>
        <taxon>Cnephaeus</taxon>
    </lineage>
</organism>
<keyword evidence="1" id="KW-0808">Transferase</keyword>
<gene>
    <name evidence="6" type="ORF">QTO34_010633</name>
</gene>
<dbReference type="AlphaFoldDB" id="A0AA40HFS9"/>
<dbReference type="PANTHER" id="PTHR44329">
    <property type="entry name" value="SERINE/THREONINE-PROTEIN KINASE TNNI3K-RELATED"/>
    <property type="match status" value="1"/>
</dbReference>
<dbReference type="SMART" id="SM00219">
    <property type="entry name" value="TyrKc"/>
    <property type="match status" value="1"/>
</dbReference>
<evidence type="ECO:0000256" key="3">
    <source>
        <dbReference type="ARBA" id="ARBA00022777"/>
    </source>
</evidence>